<dbReference type="RefSeq" id="WP_231952861.1">
    <property type="nucleotide sequence ID" value="NZ_AP017632.1"/>
</dbReference>
<sequence>MMTKKPARKILSFSTTMRNPKRIGQFLAVLGKFENQILKSSTIMQIIKSVLAHRLYRPTSINQNKELKEKFDSNEYIFSDE</sequence>
<name>A0AAD1DD69_HELPX</name>
<evidence type="ECO:0000313" key="1">
    <source>
        <dbReference type="EMBL" id="BBI21965.1"/>
    </source>
</evidence>
<dbReference type="Proteomes" id="UP000289281">
    <property type="component" value="Chromosome"/>
</dbReference>
<evidence type="ECO:0000313" key="2">
    <source>
        <dbReference type="Proteomes" id="UP000289281"/>
    </source>
</evidence>
<proteinExistence type="predicted"/>
<protein>
    <recommendedName>
        <fullName evidence="3">Restriction endonuclease</fullName>
    </recommendedName>
</protein>
<dbReference type="AlphaFoldDB" id="A0AAD1DD69"/>
<dbReference type="EMBL" id="AP017632">
    <property type="protein sequence ID" value="BBI21965.1"/>
    <property type="molecule type" value="Genomic_DNA"/>
</dbReference>
<gene>
    <name evidence="1" type="ORF">HPATCC43504_00030</name>
</gene>
<accession>A0AAD1DD69</accession>
<evidence type="ECO:0008006" key="3">
    <source>
        <dbReference type="Google" id="ProtNLM"/>
    </source>
</evidence>
<organism evidence="1 2">
    <name type="scientific">Helicobacter pylori</name>
    <name type="common">Campylobacter pylori</name>
    <dbReference type="NCBI Taxonomy" id="210"/>
    <lineage>
        <taxon>Bacteria</taxon>
        <taxon>Pseudomonadati</taxon>
        <taxon>Campylobacterota</taxon>
        <taxon>Epsilonproteobacteria</taxon>
        <taxon>Campylobacterales</taxon>
        <taxon>Helicobacteraceae</taxon>
        <taxon>Helicobacter</taxon>
    </lineage>
</organism>
<reference evidence="1 2" key="1">
    <citation type="submission" date="2016-08" db="EMBL/GenBank/DDBJ databases">
        <title>Whole genome shotgun sequence of Helicobacter pylori strain ATCC43504.</title>
        <authorList>
            <person name="Mimuro H."/>
            <person name="Ogura Y."/>
            <person name="Katsura K."/>
            <person name="Hayashi T."/>
        </authorList>
    </citation>
    <scope>NUCLEOTIDE SEQUENCE [LARGE SCALE GENOMIC DNA]</scope>
    <source>
        <strain evidence="2">ATCC 43504</strain>
    </source>
</reference>